<dbReference type="Gene3D" id="2.40.160.20">
    <property type="match status" value="1"/>
</dbReference>
<evidence type="ECO:0000313" key="4">
    <source>
        <dbReference type="Proteomes" id="UP000030907"/>
    </source>
</evidence>
<dbReference type="KEGG" id="sphk:SKP52_00955"/>
<dbReference type="Proteomes" id="UP000030907">
    <property type="component" value="Chromosome"/>
</dbReference>
<evidence type="ECO:0000256" key="1">
    <source>
        <dbReference type="ARBA" id="ARBA00009330"/>
    </source>
</evidence>
<proteinExistence type="inferred from homology"/>
<accession>A0A0A7PD78</accession>
<evidence type="ECO:0000256" key="2">
    <source>
        <dbReference type="SAM" id="SignalP"/>
    </source>
</evidence>
<evidence type="ECO:0008006" key="5">
    <source>
        <dbReference type="Google" id="ProtNLM"/>
    </source>
</evidence>
<organism evidence="3 4">
    <name type="scientific">Sphingopyxis fribergensis</name>
    <dbReference type="NCBI Taxonomy" id="1515612"/>
    <lineage>
        <taxon>Bacteria</taxon>
        <taxon>Pseudomonadati</taxon>
        <taxon>Pseudomonadota</taxon>
        <taxon>Alphaproteobacteria</taxon>
        <taxon>Sphingomonadales</taxon>
        <taxon>Sphingomonadaceae</taxon>
        <taxon>Sphingopyxis</taxon>
    </lineage>
</organism>
<keyword evidence="4" id="KW-1185">Reference proteome</keyword>
<dbReference type="InterPro" id="IPR005618">
    <property type="entry name" value="OMPW"/>
</dbReference>
<reference evidence="3 4" key="1">
    <citation type="journal article" date="2015" name="Int. J. Syst. Evol. Microbiol.">
        <title>Description of Sphingopyxis fribergensis sp. nov. - a soil bacterium with the ability to degrade styrene and phenylacetic acid.</title>
        <authorList>
            <person name="Oelschlagel M."/>
            <person name="Ruckert C."/>
            <person name="Kalinowski J."/>
            <person name="Schmidt G."/>
            <person name="Schlomann M."/>
            <person name="Tischler D."/>
        </authorList>
    </citation>
    <scope>NUCLEOTIDE SEQUENCE [LARGE SCALE GENOMIC DNA]</scope>
    <source>
        <strain evidence="3 4">Kp5.2</strain>
    </source>
</reference>
<dbReference type="EMBL" id="CP009122">
    <property type="protein sequence ID" value="AJA07133.1"/>
    <property type="molecule type" value="Genomic_DNA"/>
</dbReference>
<dbReference type="PANTHER" id="PTHR36920:SF1">
    <property type="entry name" value="OUTER MEMBRANE PROTEIN W"/>
    <property type="match status" value="1"/>
</dbReference>
<name>A0A0A7PD78_9SPHN</name>
<dbReference type="InterPro" id="IPR011250">
    <property type="entry name" value="OMP/PagP_B-barrel"/>
</dbReference>
<dbReference type="GO" id="GO:0055085">
    <property type="term" value="P:transmembrane transport"/>
    <property type="evidence" value="ECO:0007669"/>
    <property type="project" value="TreeGrafter"/>
</dbReference>
<comment type="similarity">
    <text evidence="1">Belongs to the OmpW/AlkL family.</text>
</comment>
<dbReference type="PANTHER" id="PTHR36920">
    <property type="match status" value="1"/>
</dbReference>
<evidence type="ECO:0000313" key="3">
    <source>
        <dbReference type="EMBL" id="AJA07133.1"/>
    </source>
</evidence>
<sequence>MKRLSMIASALVLSLGSTAAGAQNADPHGAKGRAYVRVSVAHFFFNENAKIKLGGAPVAGGNATVEDNTPPSLEVGYFILPNISVAATIGLPPKTTLRGAGTLSSAGDLGTVTYGPGVYTVRYHLNPNGPIRPYVGAGVNWTIIFDTDDRALQNFKTSNTFGPALVAGVEVPFNQRFSLFGSVSKAWVSTNSRYNLPTPGGLVPGTARVALDPLVVNAGLQVNF</sequence>
<feature type="signal peptide" evidence="2">
    <location>
        <begin position="1"/>
        <end position="22"/>
    </location>
</feature>
<dbReference type="SUPFAM" id="SSF56925">
    <property type="entry name" value="OMPA-like"/>
    <property type="match status" value="1"/>
</dbReference>
<dbReference type="STRING" id="1515612.SKP52_00955"/>
<keyword evidence="2" id="KW-0732">Signal</keyword>
<dbReference type="GO" id="GO:0019867">
    <property type="term" value="C:outer membrane"/>
    <property type="evidence" value="ECO:0007669"/>
    <property type="project" value="InterPro"/>
</dbReference>
<dbReference type="AlphaFoldDB" id="A0A0A7PD78"/>
<feature type="chain" id="PRO_5002032011" description="OmpW family protein" evidence="2">
    <location>
        <begin position="23"/>
        <end position="224"/>
    </location>
</feature>
<protein>
    <recommendedName>
        <fullName evidence="5">OmpW family protein</fullName>
    </recommendedName>
</protein>
<dbReference type="Pfam" id="PF03922">
    <property type="entry name" value="OmpW"/>
    <property type="match status" value="1"/>
</dbReference>
<gene>
    <name evidence="3" type="ORF">SKP52_00955</name>
</gene>
<dbReference type="HOGENOM" id="CLU_042505_0_0_5"/>